<keyword evidence="2" id="KW-1185">Reference proteome</keyword>
<proteinExistence type="predicted"/>
<organism evidence="1 2">
    <name type="scientific">Asbolus verrucosus</name>
    <name type="common">Desert ironclad beetle</name>
    <dbReference type="NCBI Taxonomy" id="1661398"/>
    <lineage>
        <taxon>Eukaryota</taxon>
        <taxon>Metazoa</taxon>
        <taxon>Ecdysozoa</taxon>
        <taxon>Arthropoda</taxon>
        <taxon>Hexapoda</taxon>
        <taxon>Insecta</taxon>
        <taxon>Pterygota</taxon>
        <taxon>Neoptera</taxon>
        <taxon>Endopterygota</taxon>
        <taxon>Coleoptera</taxon>
        <taxon>Polyphaga</taxon>
        <taxon>Cucujiformia</taxon>
        <taxon>Tenebrionidae</taxon>
        <taxon>Pimeliinae</taxon>
        <taxon>Asbolus</taxon>
    </lineage>
</organism>
<gene>
    <name evidence="1" type="ORF">BDFB_015187</name>
</gene>
<protein>
    <submittedName>
        <fullName evidence="1">Uncharacterized protein</fullName>
    </submittedName>
</protein>
<comment type="caution">
    <text evidence="1">The sequence shown here is derived from an EMBL/GenBank/DDBJ whole genome shotgun (WGS) entry which is preliminary data.</text>
</comment>
<dbReference type="Proteomes" id="UP000292052">
    <property type="component" value="Unassembled WGS sequence"/>
</dbReference>
<dbReference type="EMBL" id="QDEB01084714">
    <property type="protein sequence ID" value="RZC33896.1"/>
    <property type="molecule type" value="Genomic_DNA"/>
</dbReference>
<accession>A0A482VML0</accession>
<evidence type="ECO:0000313" key="2">
    <source>
        <dbReference type="Proteomes" id="UP000292052"/>
    </source>
</evidence>
<dbReference type="AlphaFoldDB" id="A0A482VML0"/>
<reference evidence="1 2" key="1">
    <citation type="submission" date="2017-03" db="EMBL/GenBank/DDBJ databases">
        <title>Genome of the blue death feigning beetle - Asbolus verrucosus.</title>
        <authorList>
            <person name="Rider S.D."/>
        </authorList>
    </citation>
    <scope>NUCLEOTIDE SEQUENCE [LARGE SCALE GENOMIC DNA]</scope>
    <source>
        <strain evidence="1">Butters</strain>
        <tissue evidence="1">Head and leg muscle</tissue>
    </source>
</reference>
<dbReference type="OrthoDB" id="6793911at2759"/>
<sequence>MDKENELKDNKINILENELKEVNNYDEEKINYLLNKNSIIRNNNRERVKRRLANTLSLVNK</sequence>
<evidence type="ECO:0000313" key="1">
    <source>
        <dbReference type="EMBL" id="RZC33896.1"/>
    </source>
</evidence>
<name>A0A482VML0_ASBVE</name>